<dbReference type="EMBL" id="KN831945">
    <property type="protein sequence ID" value="KIO14077.1"/>
    <property type="molecule type" value="Genomic_DNA"/>
</dbReference>
<dbReference type="Proteomes" id="UP000054217">
    <property type="component" value="Unassembled WGS sequence"/>
</dbReference>
<proteinExistence type="predicted"/>
<evidence type="ECO:0000313" key="1">
    <source>
        <dbReference type="EMBL" id="KIO14077.1"/>
    </source>
</evidence>
<evidence type="ECO:0000313" key="2">
    <source>
        <dbReference type="Proteomes" id="UP000054217"/>
    </source>
</evidence>
<dbReference type="AlphaFoldDB" id="A0A0C3KX12"/>
<reference evidence="2" key="2">
    <citation type="submission" date="2015-01" db="EMBL/GenBank/DDBJ databases">
        <title>Evolutionary Origins and Diversification of the Mycorrhizal Mutualists.</title>
        <authorList>
            <consortium name="DOE Joint Genome Institute"/>
            <consortium name="Mycorrhizal Genomics Consortium"/>
            <person name="Kohler A."/>
            <person name="Kuo A."/>
            <person name="Nagy L.G."/>
            <person name="Floudas D."/>
            <person name="Copeland A."/>
            <person name="Barry K.W."/>
            <person name="Cichocki N."/>
            <person name="Veneault-Fourrey C."/>
            <person name="LaButti K."/>
            <person name="Lindquist E.A."/>
            <person name="Lipzen A."/>
            <person name="Lundell T."/>
            <person name="Morin E."/>
            <person name="Murat C."/>
            <person name="Riley R."/>
            <person name="Ohm R."/>
            <person name="Sun H."/>
            <person name="Tunlid A."/>
            <person name="Henrissat B."/>
            <person name="Grigoriev I.V."/>
            <person name="Hibbett D.S."/>
            <person name="Martin F."/>
        </authorList>
    </citation>
    <scope>NUCLEOTIDE SEQUENCE [LARGE SCALE GENOMIC DNA]</scope>
    <source>
        <strain evidence="2">Marx 270</strain>
    </source>
</reference>
<accession>A0A0C3KX12</accession>
<sequence length="51" mass="5571">MSEASWIPEGNVTGHADNLLKQFEEDARREGLDLSEELIILSEAAAAGWPC</sequence>
<dbReference type="InParanoid" id="A0A0C3KX12"/>
<gene>
    <name evidence="1" type="ORF">M404DRAFT_992311</name>
</gene>
<reference evidence="1 2" key="1">
    <citation type="submission" date="2014-04" db="EMBL/GenBank/DDBJ databases">
        <authorList>
            <consortium name="DOE Joint Genome Institute"/>
            <person name="Kuo A."/>
            <person name="Kohler A."/>
            <person name="Costa M.D."/>
            <person name="Nagy L.G."/>
            <person name="Floudas D."/>
            <person name="Copeland A."/>
            <person name="Barry K.W."/>
            <person name="Cichocki N."/>
            <person name="Veneault-Fourrey C."/>
            <person name="LaButti K."/>
            <person name="Lindquist E.A."/>
            <person name="Lipzen A."/>
            <person name="Lundell T."/>
            <person name="Morin E."/>
            <person name="Murat C."/>
            <person name="Sun H."/>
            <person name="Tunlid A."/>
            <person name="Henrissat B."/>
            <person name="Grigoriev I.V."/>
            <person name="Hibbett D.S."/>
            <person name="Martin F."/>
            <person name="Nordberg H.P."/>
            <person name="Cantor M.N."/>
            <person name="Hua S.X."/>
        </authorList>
    </citation>
    <scope>NUCLEOTIDE SEQUENCE [LARGE SCALE GENOMIC DNA]</scope>
    <source>
        <strain evidence="1 2">Marx 270</strain>
    </source>
</reference>
<organism evidence="1 2">
    <name type="scientific">Pisolithus tinctorius Marx 270</name>
    <dbReference type="NCBI Taxonomy" id="870435"/>
    <lineage>
        <taxon>Eukaryota</taxon>
        <taxon>Fungi</taxon>
        <taxon>Dikarya</taxon>
        <taxon>Basidiomycota</taxon>
        <taxon>Agaricomycotina</taxon>
        <taxon>Agaricomycetes</taxon>
        <taxon>Agaricomycetidae</taxon>
        <taxon>Boletales</taxon>
        <taxon>Sclerodermatineae</taxon>
        <taxon>Pisolithaceae</taxon>
        <taxon>Pisolithus</taxon>
    </lineage>
</organism>
<protein>
    <submittedName>
        <fullName evidence="1">Uncharacterized protein</fullName>
    </submittedName>
</protein>
<name>A0A0C3KX12_PISTI</name>
<dbReference type="HOGENOM" id="CLU_3107358_0_0_1"/>
<keyword evidence="2" id="KW-1185">Reference proteome</keyword>